<evidence type="ECO:0008006" key="3">
    <source>
        <dbReference type="Google" id="ProtNLM"/>
    </source>
</evidence>
<gene>
    <name evidence="1" type="ORF">SYK_23000</name>
</gene>
<organism evidence="1 2">
    <name type="scientific">Pseudodesulfovibrio nedwellii</name>
    <dbReference type="NCBI Taxonomy" id="2973072"/>
    <lineage>
        <taxon>Bacteria</taxon>
        <taxon>Pseudomonadati</taxon>
        <taxon>Thermodesulfobacteriota</taxon>
        <taxon>Desulfovibrionia</taxon>
        <taxon>Desulfovibrionales</taxon>
        <taxon>Desulfovibrionaceae</taxon>
    </lineage>
</organism>
<evidence type="ECO:0000313" key="2">
    <source>
        <dbReference type="Proteomes" id="UP001317742"/>
    </source>
</evidence>
<dbReference type="Pfam" id="PF11066">
    <property type="entry name" value="DUF2867"/>
    <property type="match status" value="1"/>
</dbReference>
<keyword evidence="2" id="KW-1185">Reference proteome</keyword>
<dbReference type="RefSeq" id="WP_281760451.1">
    <property type="nucleotide sequence ID" value="NZ_AP026709.1"/>
</dbReference>
<dbReference type="EMBL" id="AP026709">
    <property type="protein sequence ID" value="BDQ37940.1"/>
    <property type="molecule type" value="Genomic_DNA"/>
</dbReference>
<sequence length="167" mass="18892">MNDERLSHVESLAEFMKNADHIDVKSGESKASLLEFVAGVLSYQPGWMRALWRVRVWLLKSLGQGKQEIPDKKRFTEQSIPSTPGEKVDFFTVVESDQETFWVAEGKEKHLDAIIGVVAEDLDGGTDTRRFHVATVVKYNNSAGPIYFNIIRPFHHIVVRCAMKSVS</sequence>
<reference evidence="1 2" key="1">
    <citation type="submission" date="2022-08" db="EMBL/GenBank/DDBJ databases">
        <title>Genome Sequence of the sulphate-reducing bacterium, Pseudodesulfovibrio sp. SYK.</title>
        <authorList>
            <person name="Kondo R."/>
            <person name="Kataoka T."/>
        </authorList>
    </citation>
    <scope>NUCLEOTIDE SEQUENCE [LARGE SCALE GENOMIC DNA]</scope>
    <source>
        <strain evidence="1 2">SYK</strain>
    </source>
</reference>
<name>A0ABM8B290_9BACT</name>
<dbReference type="Proteomes" id="UP001317742">
    <property type="component" value="Chromosome"/>
</dbReference>
<proteinExistence type="predicted"/>
<dbReference type="InterPro" id="IPR021295">
    <property type="entry name" value="DUF2867"/>
</dbReference>
<accession>A0ABM8B290</accession>
<protein>
    <recommendedName>
        <fullName evidence="3">DUF2867 domain-containing protein</fullName>
    </recommendedName>
</protein>
<evidence type="ECO:0000313" key="1">
    <source>
        <dbReference type="EMBL" id="BDQ37940.1"/>
    </source>
</evidence>